<gene>
    <name evidence="1" type="ORF">DKX38_024116</name>
</gene>
<sequence length="116" mass="12638">MDNICNELEVEFLPTGIFELLGKPAMVTNGVPAISPSEGVVVLSSSVSDAESQGDTSQIKMQNFLEIQVLVNDWKEEMFESCLGSTIIVSNVPISCRSFTSFQSPAEFWFQSPGTP</sequence>
<reference evidence="2" key="1">
    <citation type="journal article" date="2019" name="Gigascience">
        <title>De novo genome assembly of the endangered Acer yangbiense, a plant species with extremely small populations endemic to Yunnan Province, China.</title>
        <authorList>
            <person name="Yang J."/>
            <person name="Wariss H.M."/>
            <person name="Tao L."/>
            <person name="Zhang R."/>
            <person name="Yun Q."/>
            <person name="Hollingsworth P."/>
            <person name="Dao Z."/>
            <person name="Luo G."/>
            <person name="Guo H."/>
            <person name="Ma Y."/>
            <person name="Sun W."/>
        </authorList>
    </citation>
    <scope>NUCLEOTIDE SEQUENCE [LARGE SCALE GENOMIC DNA]</scope>
    <source>
        <strain evidence="2">cv. br00</strain>
    </source>
</reference>
<dbReference type="Proteomes" id="UP000326939">
    <property type="component" value="Chromosome 16"/>
</dbReference>
<organism evidence="1 2">
    <name type="scientific">Salix brachista</name>
    <dbReference type="NCBI Taxonomy" id="2182728"/>
    <lineage>
        <taxon>Eukaryota</taxon>
        <taxon>Viridiplantae</taxon>
        <taxon>Streptophyta</taxon>
        <taxon>Embryophyta</taxon>
        <taxon>Tracheophyta</taxon>
        <taxon>Spermatophyta</taxon>
        <taxon>Magnoliopsida</taxon>
        <taxon>eudicotyledons</taxon>
        <taxon>Gunneridae</taxon>
        <taxon>Pentapetalae</taxon>
        <taxon>rosids</taxon>
        <taxon>fabids</taxon>
        <taxon>Malpighiales</taxon>
        <taxon>Salicaceae</taxon>
        <taxon>Saliceae</taxon>
        <taxon>Salix</taxon>
    </lineage>
</organism>
<evidence type="ECO:0000313" key="1">
    <source>
        <dbReference type="EMBL" id="KAB5519797.1"/>
    </source>
</evidence>
<comment type="caution">
    <text evidence="1">The sequence shown here is derived from an EMBL/GenBank/DDBJ whole genome shotgun (WGS) entry which is preliminary data.</text>
</comment>
<keyword evidence="2" id="KW-1185">Reference proteome</keyword>
<accession>A0A5N5JY80</accession>
<protein>
    <submittedName>
        <fullName evidence="1">Uncharacterized protein</fullName>
    </submittedName>
</protein>
<dbReference type="EMBL" id="VDCV01000016">
    <property type="protein sequence ID" value="KAB5519797.1"/>
    <property type="molecule type" value="Genomic_DNA"/>
</dbReference>
<name>A0A5N5JY80_9ROSI</name>
<dbReference type="AlphaFoldDB" id="A0A5N5JY80"/>
<evidence type="ECO:0000313" key="2">
    <source>
        <dbReference type="Proteomes" id="UP000326939"/>
    </source>
</evidence>
<proteinExistence type="predicted"/>